<feature type="transmembrane region" description="Helical" evidence="10">
    <location>
        <begin position="50"/>
        <end position="69"/>
    </location>
</feature>
<evidence type="ECO:0008006" key="13">
    <source>
        <dbReference type="Google" id="ProtNLM"/>
    </source>
</evidence>
<comment type="subcellular location">
    <subcellularLocation>
        <location evidence="1">Membrane</location>
        <topology evidence="1">Multi-pass membrane protein</topology>
    </subcellularLocation>
</comment>
<dbReference type="GO" id="GO:0015031">
    <property type="term" value="P:protein transport"/>
    <property type="evidence" value="ECO:0007669"/>
    <property type="project" value="UniProtKB-KW"/>
</dbReference>
<keyword evidence="5" id="KW-0571">Peptide transport</keyword>
<dbReference type="AlphaFoldDB" id="A0A445AZK0"/>
<evidence type="ECO:0000256" key="9">
    <source>
        <dbReference type="SAM" id="MobiDB-lite"/>
    </source>
</evidence>
<dbReference type="Pfam" id="PF03169">
    <property type="entry name" value="OPT"/>
    <property type="match status" value="1"/>
</dbReference>
<dbReference type="GO" id="GO:0035673">
    <property type="term" value="F:oligopeptide transmembrane transporter activity"/>
    <property type="evidence" value="ECO:0007669"/>
    <property type="project" value="InterPro"/>
</dbReference>
<dbReference type="GO" id="GO:0016020">
    <property type="term" value="C:membrane"/>
    <property type="evidence" value="ECO:0007669"/>
    <property type="project" value="UniProtKB-SubCell"/>
</dbReference>
<name>A0A445AZK0_ARAHY</name>
<feature type="compositionally biased region" description="Basic and acidic residues" evidence="9">
    <location>
        <begin position="175"/>
        <end position="199"/>
    </location>
</feature>
<comment type="caution">
    <text evidence="11">The sequence shown here is derived from an EMBL/GenBank/DDBJ whole genome shotgun (WGS) entry which is preliminary data.</text>
</comment>
<evidence type="ECO:0000313" key="12">
    <source>
        <dbReference type="Proteomes" id="UP000289738"/>
    </source>
</evidence>
<gene>
    <name evidence="11" type="ORF">Ahy_B01g056785</name>
</gene>
<protein>
    <recommendedName>
        <fullName evidence="13">Oligopeptide transporter</fullName>
    </recommendedName>
</protein>
<keyword evidence="8 10" id="KW-0472">Membrane</keyword>
<feature type="compositionally biased region" description="Acidic residues" evidence="9">
    <location>
        <begin position="200"/>
        <end position="212"/>
    </location>
</feature>
<dbReference type="Proteomes" id="UP000289738">
    <property type="component" value="Chromosome B01"/>
</dbReference>
<evidence type="ECO:0000256" key="10">
    <source>
        <dbReference type="SAM" id="Phobius"/>
    </source>
</evidence>
<feature type="transmembrane region" description="Helical" evidence="10">
    <location>
        <begin position="26"/>
        <end position="43"/>
    </location>
</feature>
<keyword evidence="12" id="KW-1185">Reference proteome</keyword>
<evidence type="ECO:0000256" key="4">
    <source>
        <dbReference type="ARBA" id="ARBA00022692"/>
    </source>
</evidence>
<dbReference type="EMBL" id="SDMP01000011">
    <property type="protein sequence ID" value="RYR31854.1"/>
    <property type="molecule type" value="Genomic_DNA"/>
</dbReference>
<feature type="region of interest" description="Disordered" evidence="9">
    <location>
        <begin position="175"/>
        <end position="212"/>
    </location>
</feature>
<evidence type="ECO:0000313" key="11">
    <source>
        <dbReference type="EMBL" id="RYR31854.1"/>
    </source>
</evidence>
<evidence type="ECO:0000256" key="2">
    <source>
        <dbReference type="ARBA" id="ARBA00005484"/>
    </source>
</evidence>
<proteinExistence type="inferred from homology"/>
<keyword evidence="7 10" id="KW-1133">Transmembrane helix</keyword>
<evidence type="ECO:0000256" key="5">
    <source>
        <dbReference type="ARBA" id="ARBA00022856"/>
    </source>
</evidence>
<organism evidence="11 12">
    <name type="scientific">Arachis hypogaea</name>
    <name type="common">Peanut</name>
    <dbReference type="NCBI Taxonomy" id="3818"/>
    <lineage>
        <taxon>Eukaryota</taxon>
        <taxon>Viridiplantae</taxon>
        <taxon>Streptophyta</taxon>
        <taxon>Embryophyta</taxon>
        <taxon>Tracheophyta</taxon>
        <taxon>Spermatophyta</taxon>
        <taxon>Magnoliopsida</taxon>
        <taxon>eudicotyledons</taxon>
        <taxon>Gunneridae</taxon>
        <taxon>Pentapetalae</taxon>
        <taxon>rosids</taxon>
        <taxon>fabids</taxon>
        <taxon>Fabales</taxon>
        <taxon>Fabaceae</taxon>
        <taxon>Papilionoideae</taxon>
        <taxon>50 kb inversion clade</taxon>
        <taxon>dalbergioids sensu lato</taxon>
        <taxon>Dalbergieae</taxon>
        <taxon>Pterocarpus clade</taxon>
        <taxon>Arachis</taxon>
    </lineage>
</organism>
<evidence type="ECO:0000256" key="7">
    <source>
        <dbReference type="ARBA" id="ARBA00022989"/>
    </source>
</evidence>
<comment type="similarity">
    <text evidence="2">Belongs to the oligopeptide OPT transporter (TC 2.A.67.1) family.</text>
</comment>
<keyword evidence="4 10" id="KW-0812">Transmembrane</keyword>
<sequence length="212" mass="23456">MPHRGGGSCDAGDRRPFSSGDDFQSLVFWITSCVLLIFLNTFFTFRTQPLTISAILMQILVLPIGRFMAATLPTDHYNFFGWRFSLNPGPFNMKEYVIITIFANCGVSTGGGDAYSISAITVLLGYGWAGILRRYLVDPVDMWWPSNFAQVSLFRAMIQGEASIKKVVVVCGESGSHEPSYEKNKNLHEDGGDGERPSPEGEEGVEEDEEHA</sequence>
<keyword evidence="6" id="KW-0653">Protein transport</keyword>
<evidence type="ECO:0000256" key="6">
    <source>
        <dbReference type="ARBA" id="ARBA00022927"/>
    </source>
</evidence>
<dbReference type="InterPro" id="IPR004813">
    <property type="entry name" value="OPT"/>
</dbReference>
<dbReference type="PANTHER" id="PTHR22601">
    <property type="entry name" value="ISP4 LIKE PROTEIN"/>
    <property type="match status" value="1"/>
</dbReference>
<dbReference type="InterPro" id="IPR004648">
    <property type="entry name" value="Oligpept_transpt"/>
</dbReference>
<evidence type="ECO:0000256" key="3">
    <source>
        <dbReference type="ARBA" id="ARBA00022448"/>
    </source>
</evidence>
<keyword evidence="3" id="KW-0813">Transport</keyword>
<accession>A0A445AZK0</accession>
<evidence type="ECO:0000256" key="8">
    <source>
        <dbReference type="ARBA" id="ARBA00023136"/>
    </source>
</evidence>
<feature type="transmembrane region" description="Helical" evidence="10">
    <location>
        <begin position="114"/>
        <end position="132"/>
    </location>
</feature>
<dbReference type="STRING" id="3818.A0A445AZK0"/>
<evidence type="ECO:0000256" key="1">
    <source>
        <dbReference type="ARBA" id="ARBA00004141"/>
    </source>
</evidence>
<dbReference type="PROSITE" id="PS51257">
    <property type="entry name" value="PROKAR_LIPOPROTEIN"/>
    <property type="match status" value="1"/>
</dbReference>
<reference evidence="11 12" key="1">
    <citation type="submission" date="2019-01" db="EMBL/GenBank/DDBJ databases">
        <title>Sequencing of cultivated peanut Arachis hypogaea provides insights into genome evolution and oil improvement.</title>
        <authorList>
            <person name="Chen X."/>
        </authorList>
    </citation>
    <scope>NUCLEOTIDE SEQUENCE [LARGE SCALE GENOMIC DNA]</scope>
    <source>
        <strain evidence="12">cv. Fuhuasheng</strain>
        <tissue evidence="11">Leaves</tissue>
    </source>
</reference>